<dbReference type="PANTHER" id="PTHR46546">
    <property type="entry name" value="SHEWANELLA-LIKE PROTEIN PHOSPHATASE 1"/>
    <property type="match status" value="1"/>
</dbReference>
<name>A0A5B8XKN7_9DELT</name>
<dbReference type="KEGG" id="bbae:FRD01_03720"/>
<dbReference type="Gene3D" id="3.60.21.10">
    <property type="match status" value="1"/>
</dbReference>
<accession>A0A5B8XKN7</accession>
<feature type="domain" description="Calcineurin-like phosphoesterase" evidence="3">
    <location>
        <begin position="59"/>
        <end position="282"/>
    </location>
</feature>
<dbReference type="Pfam" id="PF00149">
    <property type="entry name" value="Metallophos"/>
    <property type="match status" value="1"/>
</dbReference>
<feature type="region of interest" description="Disordered" evidence="1">
    <location>
        <begin position="19"/>
        <end position="51"/>
    </location>
</feature>
<dbReference type="SUPFAM" id="SSF56300">
    <property type="entry name" value="Metallo-dependent phosphatases"/>
    <property type="match status" value="1"/>
</dbReference>
<keyword evidence="5" id="KW-1185">Reference proteome</keyword>
<dbReference type="EMBL" id="CP042467">
    <property type="protein sequence ID" value="QED26370.1"/>
    <property type="molecule type" value="Genomic_DNA"/>
</dbReference>
<proteinExistence type="predicted"/>
<dbReference type="PANTHER" id="PTHR46546:SF4">
    <property type="entry name" value="SHEWANELLA-LIKE PROTEIN PHOSPHATASE 1"/>
    <property type="match status" value="1"/>
</dbReference>
<dbReference type="AlphaFoldDB" id="A0A5B8XKN7"/>
<organism evidence="4 5">
    <name type="scientific">Microvenator marinus</name>
    <dbReference type="NCBI Taxonomy" id="2600177"/>
    <lineage>
        <taxon>Bacteria</taxon>
        <taxon>Deltaproteobacteria</taxon>
        <taxon>Bradymonadales</taxon>
        <taxon>Microvenatoraceae</taxon>
        <taxon>Microvenator</taxon>
    </lineage>
</organism>
<dbReference type="PROSITE" id="PS51257">
    <property type="entry name" value="PROKAR_LIPOPROTEIN"/>
    <property type="match status" value="1"/>
</dbReference>
<feature type="signal peptide" evidence="2">
    <location>
        <begin position="1"/>
        <end position="18"/>
    </location>
</feature>
<dbReference type="GO" id="GO:0016787">
    <property type="term" value="F:hydrolase activity"/>
    <property type="evidence" value="ECO:0007669"/>
    <property type="project" value="InterPro"/>
</dbReference>
<dbReference type="InterPro" id="IPR004843">
    <property type="entry name" value="Calcineurin-like_PHP"/>
</dbReference>
<feature type="compositionally biased region" description="Basic and acidic residues" evidence="1">
    <location>
        <begin position="30"/>
        <end position="43"/>
    </location>
</feature>
<dbReference type="OrthoDB" id="7550081at2"/>
<evidence type="ECO:0000313" key="4">
    <source>
        <dbReference type="EMBL" id="QED26370.1"/>
    </source>
</evidence>
<dbReference type="RefSeq" id="WP_146957757.1">
    <property type="nucleotide sequence ID" value="NZ_CP042467.1"/>
</dbReference>
<evidence type="ECO:0000259" key="3">
    <source>
        <dbReference type="Pfam" id="PF00149"/>
    </source>
</evidence>
<evidence type="ECO:0000313" key="5">
    <source>
        <dbReference type="Proteomes" id="UP000321595"/>
    </source>
</evidence>
<gene>
    <name evidence="4" type="ORF">FRD01_03720</name>
</gene>
<reference evidence="4 5" key="1">
    <citation type="submission" date="2019-08" db="EMBL/GenBank/DDBJ databases">
        <authorList>
            <person name="Liang Q."/>
        </authorList>
    </citation>
    <scope>NUCLEOTIDE SEQUENCE [LARGE SCALE GENOMIC DNA]</scope>
    <source>
        <strain evidence="4 5">V1718</strain>
    </source>
</reference>
<evidence type="ECO:0000256" key="2">
    <source>
        <dbReference type="SAM" id="SignalP"/>
    </source>
</evidence>
<protein>
    <submittedName>
        <fullName evidence="4">Calcineurin</fullName>
    </submittedName>
</protein>
<sequence>MKKIFVLAIFLLAAASGCETPQKAPPQEPAVEKKTETKEEPKPEAPTTTRDFYKSTESRVVAFADVHGDLQALRSILRATKLVDENDSWIGRDAILVQTGDLLDRGPDERAVVDLMLKLAKEAEAAGGGIIQLNGNHEIMNVMGDLRYIPSKGFEDFQDIPGEVPNVPEVARGRVAAWLPAGPYAKALATHGVIAGVNNALFVHGGVSMQVVRYGIDRLNSETLAWMRGVAPAPPQLLLAQDGPIWSRRYSEPEPSKSACDELGNVLDTLGLKIMVVGHTVQKNGATQACGGRVWRIDTGMSAHYGGKPHALDFSTDPPSVIVAE</sequence>
<evidence type="ECO:0000256" key="1">
    <source>
        <dbReference type="SAM" id="MobiDB-lite"/>
    </source>
</evidence>
<feature type="chain" id="PRO_5022768928" evidence="2">
    <location>
        <begin position="19"/>
        <end position="325"/>
    </location>
</feature>
<dbReference type="InterPro" id="IPR029052">
    <property type="entry name" value="Metallo-depent_PP-like"/>
</dbReference>
<dbReference type="Proteomes" id="UP000321595">
    <property type="component" value="Chromosome"/>
</dbReference>
<keyword evidence="2" id="KW-0732">Signal</keyword>